<gene>
    <name evidence="10" type="ORF">CRM22_002131</name>
</gene>
<keyword evidence="5 9" id="KW-0999">Mitochondrion inner membrane</keyword>
<keyword evidence="6 9" id="KW-1133">Transmembrane helix</keyword>
<sequence>MAFRRLTNYVTNKEFRDYLMSTHFWGPVANWGLPLAAIGDLKKNPELISGNMTTALMFYSLLFMRFAIVVQPRNLLLFACHITNETAQCVQMGRFIDYWFMKSEEQRERIRQSFHMPVIVAPPEGK</sequence>
<keyword evidence="7 9" id="KW-0496">Mitochondrion</keyword>
<dbReference type="OrthoDB" id="1697690at2759"/>
<comment type="caution">
    <text evidence="9">Lacks conserved residue(s) required for the propagation of feature annotation.</text>
</comment>
<dbReference type="PANTHER" id="PTHR14154">
    <property type="entry name" value="UPF0041 BRAIN PROTEIN 44-RELATED"/>
    <property type="match status" value="1"/>
</dbReference>
<name>A0A4S2M7F0_OPIFE</name>
<feature type="transmembrane region" description="Helical" evidence="9">
    <location>
        <begin position="48"/>
        <end position="68"/>
    </location>
</feature>
<evidence type="ECO:0000256" key="9">
    <source>
        <dbReference type="RuleBase" id="RU363100"/>
    </source>
</evidence>
<evidence type="ECO:0000256" key="2">
    <source>
        <dbReference type="ARBA" id="ARBA00006416"/>
    </source>
</evidence>
<evidence type="ECO:0000256" key="7">
    <source>
        <dbReference type="ARBA" id="ARBA00023128"/>
    </source>
</evidence>
<comment type="function">
    <text evidence="9">Mediates the uptake of pyruvate into mitochondria.</text>
</comment>
<dbReference type="EMBL" id="SJOL01003782">
    <property type="protein sequence ID" value="TGZ72360.1"/>
    <property type="molecule type" value="Genomic_DNA"/>
</dbReference>
<evidence type="ECO:0000256" key="6">
    <source>
        <dbReference type="ARBA" id="ARBA00022989"/>
    </source>
</evidence>
<evidence type="ECO:0000256" key="1">
    <source>
        <dbReference type="ARBA" id="ARBA00004448"/>
    </source>
</evidence>
<comment type="caution">
    <text evidence="10">The sequence shown here is derived from an EMBL/GenBank/DDBJ whole genome shotgun (WGS) entry which is preliminary data.</text>
</comment>
<dbReference type="InterPro" id="IPR005336">
    <property type="entry name" value="MPC"/>
</dbReference>
<keyword evidence="3 9" id="KW-0813">Transport</keyword>
<evidence type="ECO:0000256" key="4">
    <source>
        <dbReference type="ARBA" id="ARBA00022692"/>
    </source>
</evidence>
<evidence type="ECO:0000256" key="5">
    <source>
        <dbReference type="ARBA" id="ARBA00022792"/>
    </source>
</evidence>
<comment type="subcellular location">
    <subcellularLocation>
        <location evidence="1 9">Mitochondrion inner membrane</location>
        <topology evidence="1 9">Multi-pass membrane protein</topology>
    </subcellularLocation>
</comment>
<dbReference type="STRING" id="147828.A0A4S2M7F0"/>
<organism evidence="10 11">
    <name type="scientific">Opisthorchis felineus</name>
    <dbReference type="NCBI Taxonomy" id="147828"/>
    <lineage>
        <taxon>Eukaryota</taxon>
        <taxon>Metazoa</taxon>
        <taxon>Spiralia</taxon>
        <taxon>Lophotrochozoa</taxon>
        <taxon>Platyhelminthes</taxon>
        <taxon>Trematoda</taxon>
        <taxon>Digenea</taxon>
        <taxon>Opisthorchiida</taxon>
        <taxon>Opisthorchiata</taxon>
        <taxon>Opisthorchiidae</taxon>
        <taxon>Opisthorchis</taxon>
    </lineage>
</organism>
<evidence type="ECO:0000256" key="3">
    <source>
        <dbReference type="ARBA" id="ARBA00022448"/>
    </source>
</evidence>
<keyword evidence="11" id="KW-1185">Reference proteome</keyword>
<dbReference type="Proteomes" id="UP000308267">
    <property type="component" value="Unassembled WGS sequence"/>
</dbReference>
<dbReference type="GO" id="GO:0006850">
    <property type="term" value="P:pyruvate import into mitochondria"/>
    <property type="evidence" value="ECO:0007669"/>
    <property type="project" value="InterPro"/>
</dbReference>
<proteinExistence type="inferred from homology"/>
<keyword evidence="8 9" id="KW-0472">Membrane</keyword>
<protein>
    <recommendedName>
        <fullName evidence="9">Mitochondrial pyruvate carrier</fullName>
    </recommendedName>
</protein>
<reference evidence="10 11" key="1">
    <citation type="journal article" date="2019" name="BMC Genomics">
        <title>New insights from Opisthorchis felineus genome: update on genomics of the epidemiologically important liver flukes.</title>
        <authorList>
            <person name="Ershov N.I."/>
            <person name="Mordvinov V.A."/>
            <person name="Prokhortchouk E.B."/>
            <person name="Pakharukova M.Y."/>
            <person name="Gunbin K.V."/>
            <person name="Ustyantsev K."/>
            <person name="Genaev M.A."/>
            <person name="Blinov A.G."/>
            <person name="Mazur A."/>
            <person name="Boulygina E."/>
            <person name="Tsygankova S."/>
            <person name="Khrameeva E."/>
            <person name="Chekanov N."/>
            <person name="Fan G."/>
            <person name="Xiao A."/>
            <person name="Zhang H."/>
            <person name="Xu X."/>
            <person name="Yang H."/>
            <person name="Solovyev V."/>
            <person name="Lee S.M."/>
            <person name="Liu X."/>
            <person name="Afonnikov D.A."/>
            <person name="Skryabin K.G."/>
        </authorList>
    </citation>
    <scope>NUCLEOTIDE SEQUENCE [LARGE SCALE GENOMIC DNA]</scope>
    <source>
        <strain evidence="10">AK-0245</strain>
        <tissue evidence="10">Whole organism</tissue>
    </source>
</reference>
<evidence type="ECO:0000256" key="8">
    <source>
        <dbReference type="ARBA" id="ARBA00023136"/>
    </source>
</evidence>
<evidence type="ECO:0000313" key="11">
    <source>
        <dbReference type="Proteomes" id="UP000308267"/>
    </source>
</evidence>
<comment type="similarity">
    <text evidence="2 9">Belongs to the mitochondrial pyruvate carrier (MPC) (TC 2.A.105) family.</text>
</comment>
<dbReference type="Pfam" id="PF03650">
    <property type="entry name" value="MPC"/>
    <property type="match status" value="1"/>
</dbReference>
<evidence type="ECO:0000313" key="10">
    <source>
        <dbReference type="EMBL" id="TGZ72360.1"/>
    </source>
</evidence>
<dbReference type="AlphaFoldDB" id="A0A4S2M7F0"/>
<keyword evidence="4 9" id="KW-0812">Transmembrane</keyword>
<dbReference type="GO" id="GO:0005743">
    <property type="term" value="C:mitochondrial inner membrane"/>
    <property type="evidence" value="ECO:0007669"/>
    <property type="project" value="UniProtKB-SubCell"/>
</dbReference>
<accession>A0A4S2M7F0</accession>